<feature type="region of interest" description="Disordered" evidence="8">
    <location>
        <begin position="227"/>
        <end position="317"/>
    </location>
</feature>
<keyword evidence="3" id="KW-0158">Chromosome</keyword>
<feature type="region of interest" description="Disordered" evidence="8">
    <location>
        <begin position="1"/>
        <end position="214"/>
    </location>
</feature>
<evidence type="ECO:0000259" key="9">
    <source>
        <dbReference type="PROSITE" id="PS50280"/>
    </source>
</evidence>
<evidence type="ECO:0000256" key="8">
    <source>
        <dbReference type="SAM" id="MobiDB-lite"/>
    </source>
</evidence>
<feature type="compositionally biased region" description="Polar residues" evidence="8">
    <location>
        <begin position="817"/>
        <end position="828"/>
    </location>
</feature>
<gene>
    <name evidence="12" type="ORF">LTR36_005576</name>
</gene>
<evidence type="ECO:0000256" key="6">
    <source>
        <dbReference type="ARBA" id="ARBA00022691"/>
    </source>
</evidence>
<feature type="region of interest" description="Disordered" evidence="8">
    <location>
        <begin position="595"/>
        <end position="747"/>
    </location>
</feature>
<dbReference type="Proteomes" id="UP001324427">
    <property type="component" value="Unassembled WGS sequence"/>
</dbReference>
<dbReference type="InterPro" id="IPR001214">
    <property type="entry name" value="SET_dom"/>
</dbReference>
<dbReference type="GO" id="GO:0042054">
    <property type="term" value="F:histone methyltransferase activity"/>
    <property type="evidence" value="ECO:0007669"/>
    <property type="project" value="InterPro"/>
</dbReference>
<keyword evidence="5" id="KW-0808">Transferase</keyword>
<dbReference type="SMART" id="SM00317">
    <property type="entry name" value="SET"/>
    <property type="match status" value="1"/>
</dbReference>
<protein>
    <recommendedName>
        <fullName evidence="14">Histone-lysine N-methyltransferase</fullName>
    </recommendedName>
</protein>
<comment type="caution">
    <text evidence="12">The sequence shown here is derived from an EMBL/GenBank/DDBJ whole genome shotgun (WGS) entry which is preliminary data.</text>
</comment>
<feature type="region of interest" description="Disordered" evidence="8">
    <location>
        <begin position="800"/>
        <end position="828"/>
    </location>
</feature>
<proteinExistence type="predicted"/>
<evidence type="ECO:0000313" key="13">
    <source>
        <dbReference type="Proteomes" id="UP001324427"/>
    </source>
</evidence>
<dbReference type="GO" id="GO:0005634">
    <property type="term" value="C:nucleus"/>
    <property type="evidence" value="ECO:0007669"/>
    <property type="project" value="UniProtKB-SubCell"/>
</dbReference>
<dbReference type="Pfam" id="PF17907">
    <property type="entry name" value="AWS"/>
    <property type="match status" value="1"/>
</dbReference>
<dbReference type="PANTHER" id="PTHR22884">
    <property type="entry name" value="SET DOMAIN PROTEINS"/>
    <property type="match status" value="1"/>
</dbReference>
<feature type="domain" description="Post-SET" evidence="10">
    <location>
        <begin position="567"/>
        <end position="583"/>
    </location>
</feature>
<feature type="compositionally biased region" description="Basic and acidic residues" evidence="8">
    <location>
        <begin position="639"/>
        <end position="659"/>
    </location>
</feature>
<dbReference type="PROSITE" id="PS50280">
    <property type="entry name" value="SET"/>
    <property type="match status" value="1"/>
</dbReference>
<dbReference type="EMBL" id="JAVFHQ010000032">
    <property type="protein sequence ID" value="KAK4543433.1"/>
    <property type="molecule type" value="Genomic_DNA"/>
</dbReference>
<feature type="compositionally biased region" description="Low complexity" evidence="8">
    <location>
        <begin position="8"/>
        <end position="20"/>
    </location>
</feature>
<feature type="compositionally biased region" description="Basic and acidic residues" evidence="8">
    <location>
        <begin position="175"/>
        <end position="192"/>
    </location>
</feature>
<reference evidence="12 13" key="1">
    <citation type="submission" date="2021-11" db="EMBL/GenBank/DDBJ databases">
        <title>Black yeast isolated from Biological Soil Crust.</title>
        <authorList>
            <person name="Kurbessoian T."/>
        </authorList>
    </citation>
    <scope>NUCLEOTIDE SEQUENCE [LARGE SCALE GENOMIC DNA]</scope>
    <source>
        <strain evidence="12 13">CCFEE 5522</strain>
    </source>
</reference>
<feature type="compositionally biased region" description="Low complexity" evidence="8">
    <location>
        <begin position="660"/>
        <end position="671"/>
    </location>
</feature>
<dbReference type="InterPro" id="IPR003616">
    <property type="entry name" value="Post-SET_dom"/>
</dbReference>
<feature type="compositionally biased region" description="Polar residues" evidence="8">
    <location>
        <begin position="35"/>
        <end position="48"/>
    </location>
</feature>
<dbReference type="GO" id="GO:0005694">
    <property type="term" value="C:chromosome"/>
    <property type="evidence" value="ECO:0007669"/>
    <property type="project" value="UniProtKB-SubCell"/>
</dbReference>
<feature type="compositionally biased region" description="Basic and acidic residues" evidence="8">
    <location>
        <begin position="127"/>
        <end position="136"/>
    </location>
</feature>
<comment type="subcellular location">
    <subcellularLocation>
        <location evidence="2">Chromosome</location>
    </subcellularLocation>
    <subcellularLocation>
        <location evidence="1">Nucleus</location>
    </subcellularLocation>
</comment>
<evidence type="ECO:0000313" key="12">
    <source>
        <dbReference type="EMBL" id="KAK4543433.1"/>
    </source>
</evidence>
<evidence type="ECO:0000256" key="3">
    <source>
        <dbReference type="ARBA" id="ARBA00022454"/>
    </source>
</evidence>
<dbReference type="InterPro" id="IPR006560">
    <property type="entry name" value="AWS_dom"/>
</dbReference>
<feature type="compositionally biased region" description="Acidic residues" evidence="8">
    <location>
        <begin position="193"/>
        <end position="205"/>
    </location>
</feature>
<evidence type="ECO:0000259" key="10">
    <source>
        <dbReference type="PROSITE" id="PS50868"/>
    </source>
</evidence>
<keyword evidence="7" id="KW-0539">Nucleus</keyword>
<keyword evidence="13" id="KW-1185">Reference proteome</keyword>
<name>A0AAV9JFZ8_9PEZI</name>
<dbReference type="SUPFAM" id="SSF82199">
    <property type="entry name" value="SET domain"/>
    <property type="match status" value="1"/>
</dbReference>
<feature type="domain" description="SET" evidence="9">
    <location>
        <begin position="444"/>
        <end position="560"/>
    </location>
</feature>
<dbReference type="SMART" id="SM00508">
    <property type="entry name" value="PostSET"/>
    <property type="match status" value="1"/>
</dbReference>
<feature type="compositionally biased region" description="Polar residues" evidence="8">
    <location>
        <begin position="306"/>
        <end position="317"/>
    </location>
</feature>
<feature type="compositionally biased region" description="Basic residues" evidence="8">
    <location>
        <begin position="147"/>
        <end position="165"/>
    </location>
</feature>
<dbReference type="Gene3D" id="2.170.270.10">
    <property type="entry name" value="SET domain"/>
    <property type="match status" value="1"/>
</dbReference>
<evidence type="ECO:0008006" key="14">
    <source>
        <dbReference type="Google" id="ProtNLM"/>
    </source>
</evidence>
<keyword evidence="4" id="KW-0489">Methyltransferase</keyword>
<sequence length="828" mass="91553">MAAHKPSMTRSSSTDSSALSNIDVSPAQKRDSSSDRVSASTPPTSLAETGSLGSGKVGKMPALDEVEEDSERRPKRVRSGISTYNLKKLSDAQLPATAGSSRNVSGLTGRTLVDGRDQEETTPFGSKVDEAMHMDWELPAGASQKKSPGRLQRKPSVKDRVKKVAGKVGSVLGKRGRDVLEAGKRRLGKKDVEDEAAEEDEEEEELPRWKKELDTGAKGLLDEMDLDADVDLLPPPPAKRARLSGKAPLREISQPKSAPSPLTKASTAGKRMKKWQKEGLYVGQDPDFDPTAPGGRKKLQKKRPDSSASDATLTGNSSASKRSFVTLPMFSYLDKQRDFIIPFDVFAPSFKKGDEKPKDWHQLNKNRLVGEARELWEKSEKLPASMCVCQPPDVGDQGCDDHCLNRVMQYECNDENCNLPASDCGNRSFSELATRMKKGGAFDVGVEVLKTENRGFGVRSCRTFAPGQIIMEYTGEIISEGECQRRMREEYQDKQCYYLMELERGLIIDGTKGSMARFINHSCEPNCEVRMVKVNGTPRMGVFAGEDGIVTGEELTYDYNFDNFGKTRQICYCGAPNCRGYLSKRLNASEIKKAAKEESERKRKAAEEAQRHAEDEERKKRVKTDRGSSWRGWVAVDDPETKERLKQEKKEREEAEKSSSRAQRLAARRGSLPATEKAPVIKKGDSQRRKTLTIENKTVRKTSTESADGATFSKPASRKSHTRTLSTGSKFTEDLPRPTSVHSTAAVTRKTEVSVTKVRQQSISEEIAAVEKTAEVVEKTVNKKRKRPLLDAAKSIGQAVKNGLKGNEKPQGANGKLKQSTLSFGKMQ</sequence>
<dbReference type="InterPro" id="IPR046341">
    <property type="entry name" value="SET_dom_sf"/>
</dbReference>
<evidence type="ECO:0000256" key="2">
    <source>
        <dbReference type="ARBA" id="ARBA00004286"/>
    </source>
</evidence>
<dbReference type="Pfam" id="PF00856">
    <property type="entry name" value="SET"/>
    <property type="match status" value="1"/>
</dbReference>
<dbReference type="InterPro" id="IPR050777">
    <property type="entry name" value="SET2_Histone-Lys_MeTrsfase"/>
</dbReference>
<accession>A0AAV9JFZ8</accession>
<evidence type="ECO:0000259" key="11">
    <source>
        <dbReference type="PROSITE" id="PS51215"/>
    </source>
</evidence>
<dbReference type="PROSITE" id="PS50868">
    <property type="entry name" value="POST_SET"/>
    <property type="match status" value="1"/>
</dbReference>
<keyword evidence="6" id="KW-0949">S-adenosyl-L-methionine</keyword>
<dbReference type="AlphaFoldDB" id="A0AAV9JFZ8"/>
<feature type="domain" description="AWS" evidence="11">
    <location>
        <begin position="382"/>
        <end position="433"/>
    </location>
</feature>
<organism evidence="12 13">
    <name type="scientific">Oleoguttula mirabilis</name>
    <dbReference type="NCBI Taxonomy" id="1507867"/>
    <lineage>
        <taxon>Eukaryota</taxon>
        <taxon>Fungi</taxon>
        <taxon>Dikarya</taxon>
        <taxon>Ascomycota</taxon>
        <taxon>Pezizomycotina</taxon>
        <taxon>Dothideomycetes</taxon>
        <taxon>Dothideomycetidae</taxon>
        <taxon>Mycosphaerellales</taxon>
        <taxon>Teratosphaeriaceae</taxon>
        <taxon>Oleoguttula</taxon>
    </lineage>
</organism>
<feature type="compositionally biased region" description="Polar residues" evidence="8">
    <location>
        <begin position="98"/>
        <end position="108"/>
    </location>
</feature>
<feature type="compositionally biased region" description="Basic and acidic residues" evidence="8">
    <location>
        <begin position="595"/>
        <end position="628"/>
    </location>
</feature>
<dbReference type="GO" id="GO:0032259">
    <property type="term" value="P:methylation"/>
    <property type="evidence" value="ECO:0007669"/>
    <property type="project" value="UniProtKB-KW"/>
</dbReference>
<evidence type="ECO:0000256" key="7">
    <source>
        <dbReference type="ARBA" id="ARBA00023242"/>
    </source>
</evidence>
<evidence type="ECO:0000256" key="1">
    <source>
        <dbReference type="ARBA" id="ARBA00004123"/>
    </source>
</evidence>
<evidence type="ECO:0000256" key="4">
    <source>
        <dbReference type="ARBA" id="ARBA00022603"/>
    </source>
</evidence>
<dbReference type="PROSITE" id="PS51215">
    <property type="entry name" value="AWS"/>
    <property type="match status" value="1"/>
</dbReference>
<evidence type="ECO:0000256" key="5">
    <source>
        <dbReference type="ARBA" id="ARBA00022679"/>
    </source>
</evidence>